<proteinExistence type="predicted"/>
<dbReference type="PANTHER" id="PTHR47877">
    <property type="entry name" value="LATE EMBRYOGENESIS ABUNDANT DOMAIN-CONTAINING PROTEIN / LEA DOMAIN-CONTAINING PROTEIN"/>
    <property type="match status" value="1"/>
</dbReference>
<feature type="compositionally biased region" description="Basic and acidic residues" evidence="1">
    <location>
        <begin position="17"/>
        <end position="27"/>
    </location>
</feature>
<keyword evidence="3" id="KW-1185">Reference proteome</keyword>
<evidence type="ECO:0000256" key="1">
    <source>
        <dbReference type="SAM" id="MobiDB-lite"/>
    </source>
</evidence>
<accession>S8CP80</accession>
<dbReference type="GO" id="GO:0005829">
    <property type="term" value="C:cytosol"/>
    <property type="evidence" value="ECO:0007669"/>
    <property type="project" value="TreeGrafter"/>
</dbReference>
<dbReference type="EMBL" id="AUSU01003565">
    <property type="protein sequence ID" value="EPS66646.1"/>
    <property type="molecule type" value="Genomic_DNA"/>
</dbReference>
<gene>
    <name evidence="2" type="ORF">M569_08131</name>
</gene>
<feature type="compositionally biased region" description="Polar residues" evidence="1">
    <location>
        <begin position="46"/>
        <end position="57"/>
    </location>
</feature>
<dbReference type="AlphaFoldDB" id="S8CP80"/>
<dbReference type="PANTHER" id="PTHR47877:SF3">
    <property type="entry name" value="LATE EMBRYOGENESIS ABUNDANT DOMAIN-CONTAINING PROTEIN _ LEA DOMAIN-CONTAINING PROTEIN"/>
    <property type="match status" value="1"/>
</dbReference>
<organism evidence="2 3">
    <name type="scientific">Genlisea aurea</name>
    <dbReference type="NCBI Taxonomy" id="192259"/>
    <lineage>
        <taxon>Eukaryota</taxon>
        <taxon>Viridiplantae</taxon>
        <taxon>Streptophyta</taxon>
        <taxon>Embryophyta</taxon>
        <taxon>Tracheophyta</taxon>
        <taxon>Spermatophyta</taxon>
        <taxon>Magnoliopsida</taxon>
        <taxon>eudicotyledons</taxon>
        <taxon>Gunneridae</taxon>
        <taxon>Pentapetalae</taxon>
        <taxon>asterids</taxon>
        <taxon>lamiids</taxon>
        <taxon>Lamiales</taxon>
        <taxon>Lentibulariaceae</taxon>
        <taxon>Genlisea</taxon>
    </lineage>
</organism>
<evidence type="ECO:0000313" key="2">
    <source>
        <dbReference type="EMBL" id="EPS66646.1"/>
    </source>
</evidence>
<feature type="compositionally biased region" description="Basic and acidic residues" evidence="1">
    <location>
        <begin position="35"/>
        <end position="45"/>
    </location>
</feature>
<sequence>MASLQLRKEEEEEEEEEKHAAERDRVQKIATHYDSITDKAKHDQDSAISPSKRNGAQQDLLPAKDDDAAVEGGKGGAAAAGWSAVQYTMEKVAGATKTTADALSSAGHTVAEKITAAKDAVVATEEKAAQYAARKKVEAANDAEASRQRQVDDGGIMKAIGETLSEIGETTKEVIVGAGQYPHHPADYNTADDKHRNTAATDHPILS</sequence>
<comment type="caution">
    <text evidence="2">The sequence shown here is derived from an EMBL/GenBank/DDBJ whole genome shotgun (WGS) entry which is preliminary data.</text>
</comment>
<dbReference type="Proteomes" id="UP000015453">
    <property type="component" value="Unassembled WGS sequence"/>
</dbReference>
<dbReference type="GO" id="GO:0009631">
    <property type="term" value="P:cold acclimation"/>
    <property type="evidence" value="ECO:0007669"/>
    <property type="project" value="TreeGrafter"/>
</dbReference>
<feature type="region of interest" description="Disordered" evidence="1">
    <location>
        <begin position="180"/>
        <end position="207"/>
    </location>
</feature>
<feature type="region of interest" description="Disordered" evidence="1">
    <location>
        <begin position="1"/>
        <end position="75"/>
    </location>
</feature>
<evidence type="ECO:0000313" key="3">
    <source>
        <dbReference type="Proteomes" id="UP000015453"/>
    </source>
</evidence>
<name>S8CP80_9LAMI</name>
<reference evidence="2 3" key="1">
    <citation type="journal article" date="2013" name="BMC Genomics">
        <title>The miniature genome of a carnivorous plant Genlisea aurea contains a low number of genes and short non-coding sequences.</title>
        <authorList>
            <person name="Leushkin E.V."/>
            <person name="Sutormin R.A."/>
            <person name="Nabieva E.R."/>
            <person name="Penin A.A."/>
            <person name="Kondrashov A.S."/>
            <person name="Logacheva M.D."/>
        </authorList>
    </citation>
    <scope>NUCLEOTIDE SEQUENCE [LARGE SCALE GENOMIC DNA]</scope>
</reference>
<dbReference type="OrthoDB" id="1907061at2759"/>
<protein>
    <submittedName>
        <fullName evidence="2">Uncharacterized protein</fullName>
    </submittedName>
</protein>